<dbReference type="InterPro" id="IPR003598">
    <property type="entry name" value="Ig_sub2"/>
</dbReference>
<dbReference type="Gene3D" id="1.20.58.60">
    <property type="match status" value="4"/>
</dbReference>
<proteinExistence type="inferred from homology"/>
<dbReference type="InterPro" id="IPR058157">
    <property type="entry name" value="Spectrin_met"/>
</dbReference>
<feature type="region of interest" description="Disordered" evidence="8">
    <location>
        <begin position="1879"/>
        <end position="1918"/>
    </location>
</feature>
<dbReference type="PANTHER" id="PTHR47633:SF4">
    <property type="entry name" value="MYOPALLADIN ISOFORM X1"/>
    <property type="match status" value="1"/>
</dbReference>
<feature type="compositionally biased region" description="Basic and acidic residues" evidence="8">
    <location>
        <begin position="2878"/>
        <end position="2888"/>
    </location>
</feature>
<feature type="domain" description="Ig-like" evidence="9">
    <location>
        <begin position="1964"/>
        <end position="2053"/>
    </location>
</feature>
<organism evidence="10 11">
    <name type="scientific">Aphis gossypii</name>
    <name type="common">Cotton aphid</name>
    <dbReference type="NCBI Taxonomy" id="80765"/>
    <lineage>
        <taxon>Eukaryota</taxon>
        <taxon>Metazoa</taxon>
        <taxon>Ecdysozoa</taxon>
        <taxon>Arthropoda</taxon>
        <taxon>Hexapoda</taxon>
        <taxon>Insecta</taxon>
        <taxon>Pterygota</taxon>
        <taxon>Neoptera</taxon>
        <taxon>Paraneoptera</taxon>
        <taxon>Hemiptera</taxon>
        <taxon>Sternorrhyncha</taxon>
        <taxon>Aphidomorpha</taxon>
        <taxon>Aphidoidea</taxon>
        <taxon>Aphididae</taxon>
        <taxon>Aphidini</taxon>
        <taxon>Aphis</taxon>
        <taxon>Aphis</taxon>
    </lineage>
</organism>
<evidence type="ECO:0000256" key="6">
    <source>
        <dbReference type="ARBA" id="ARBA00023319"/>
    </source>
</evidence>
<reference evidence="10" key="1">
    <citation type="submission" date="2022-02" db="EMBL/GenBank/DDBJ databases">
        <authorList>
            <person name="King R."/>
        </authorList>
    </citation>
    <scope>NUCLEOTIDE SEQUENCE</scope>
</reference>
<dbReference type="SUPFAM" id="SSF46966">
    <property type="entry name" value="Spectrin repeat"/>
    <property type="match status" value="2"/>
</dbReference>
<dbReference type="SMART" id="SM00408">
    <property type="entry name" value="IGc2"/>
    <property type="match status" value="9"/>
</dbReference>
<keyword evidence="3" id="KW-0963">Cytoplasm</keyword>
<dbReference type="InterPro" id="IPR013783">
    <property type="entry name" value="Ig-like_fold"/>
</dbReference>
<evidence type="ECO:0000256" key="5">
    <source>
        <dbReference type="ARBA" id="ARBA00023157"/>
    </source>
</evidence>
<feature type="domain" description="Ig-like" evidence="9">
    <location>
        <begin position="2060"/>
        <end position="2145"/>
    </location>
</feature>
<feature type="domain" description="Ig-like" evidence="9">
    <location>
        <begin position="1610"/>
        <end position="1696"/>
    </location>
</feature>
<dbReference type="Proteomes" id="UP001154329">
    <property type="component" value="Chromosome 1"/>
</dbReference>
<dbReference type="Gene3D" id="2.60.40.10">
    <property type="entry name" value="Immunoglobulins"/>
    <property type="match status" value="9"/>
</dbReference>
<feature type="domain" description="Ig-like" evidence="9">
    <location>
        <begin position="1195"/>
        <end position="1282"/>
    </location>
</feature>
<dbReference type="PANTHER" id="PTHR47633">
    <property type="entry name" value="IMMUNOGLOBULIN"/>
    <property type="match status" value="1"/>
</dbReference>
<feature type="region of interest" description="Disordered" evidence="8">
    <location>
        <begin position="2282"/>
        <end position="2307"/>
    </location>
</feature>
<keyword evidence="6" id="KW-0393">Immunoglobulin domain</keyword>
<dbReference type="InterPro" id="IPR036179">
    <property type="entry name" value="Ig-like_dom_sf"/>
</dbReference>
<evidence type="ECO:0000313" key="10">
    <source>
        <dbReference type="EMBL" id="CAH1708706.1"/>
    </source>
</evidence>
<dbReference type="FunFam" id="2.60.40.10:FF:000345">
    <property type="entry name" value="Muscle M-line assembly protein unc-89"/>
    <property type="match status" value="1"/>
</dbReference>
<dbReference type="InterPro" id="IPR018159">
    <property type="entry name" value="Spectrin/alpha-actinin"/>
</dbReference>
<evidence type="ECO:0000259" key="9">
    <source>
        <dbReference type="PROSITE" id="PS50835"/>
    </source>
</evidence>
<feature type="compositionally biased region" description="Polar residues" evidence="8">
    <location>
        <begin position="2861"/>
        <end position="2876"/>
    </location>
</feature>
<feature type="coiled-coil region" evidence="7">
    <location>
        <begin position="928"/>
        <end position="955"/>
    </location>
</feature>
<dbReference type="Pfam" id="PF00435">
    <property type="entry name" value="Spectrin"/>
    <property type="match status" value="1"/>
</dbReference>
<feature type="compositionally biased region" description="Polar residues" evidence="8">
    <location>
        <begin position="2283"/>
        <end position="2294"/>
    </location>
</feature>
<reference evidence="10" key="2">
    <citation type="submission" date="2022-10" db="EMBL/GenBank/DDBJ databases">
        <authorList>
            <consortium name="ENA_rothamsted_submissions"/>
            <consortium name="culmorum"/>
            <person name="King R."/>
        </authorList>
    </citation>
    <scope>NUCLEOTIDE SEQUENCE</scope>
</reference>
<dbReference type="FunFam" id="2.60.40.10:FF:000032">
    <property type="entry name" value="palladin isoform X1"/>
    <property type="match status" value="1"/>
</dbReference>
<dbReference type="PROSITE" id="PS50835">
    <property type="entry name" value="IG_LIKE"/>
    <property type="match status" value="9"/>
</dbReference>
<evidence type="ECO:0000256" key="7">
    <source>
        <dbReference type="SAM" id="Coils"/>
    </source>
</evidence>
<dbReference type="InterPro" id="IPR007110">
    <property type="entry name" value="Ig-like_dom"/>
</dbReference>
<dbReference type="EMBL" id="OU899034">
    <property type="protein sequence ID" value="CAH1708706.1"/>
    <property type="molecule type" value="Genomic_DNA"/>
</dbReference>
<keyword evidence="5" id="KW-1015">Disulfide bond</keyword>
<protein>
    <recommendedName>
        <fullName evidence="9">Ig-like domain-containing protein</fullName>
    </recommendedName>
</protein>
<evidence type="ECO:0000256" key="3">
    <source>
        <dbReference type="ARBA" id="ARBA00022490"/>
    </source>
</evidence>
<gene>
    <name evidence="10" type="ORF">APHIGO_LOCUS527</name>
</gene>
<keyword evidence="11" id="KW-1185">Reference proteome</keyword>
<feature type="region of interest" description="Disordered" evidence="8">
    <location>
        <begin position="2861"/>
        <end position="2896"/>
    </location>
</feature>
<sequence>MESDDDYYTVSECLSSKVSSYGSCTPTASDQDEEYDTDTVVREVLQTRKLMLSPVRGCVETSEYIYKDTPILRTEKQPKCRDVLELKVLELCPELTLLGETLEEASSLQAEHERVLEKIQEKQSPVNELLKKADHLIATQNTQPEVYAAMADSLGLAWKDVNDILQKRSYLLHLNVEYHRQAEVCMERIRTLEMLCHSYLPTDVESIKNHLEHIQEVRKSILEALMVALGNGTQLLDVLKEMQAKGTLDSRPGYNYHSISLAVSQVEHWLEKLHDKRHSLDIDCHERKTMLEKRLTISLLVTDLNLLENILSERKNSLDKIKNCLGDSQYECSKFTEVNSNLITEAKDIRDQALRVAKATEQLVLTKGYMEEDYKFKAYKLLELATEYLEELNRRENLLDAAMKFFETAEKVLRAWETILQHSSDEQLASKNTYVSETVKRTGASVIQEGNLILRDLPEAEGVKRVVDELERKKQLILSIVMKDREKYMESSEAVNTFSENYNKIFSWLVSLAETFLHEHNSMGTNLTESREFLISHKTLQRDLRTRGIDINALVNSTSLPPLTYIDAETRVDLEGKSVVLKDHWTYLDRTLDWRILLSELYVKFYTSCEHLNIEFSNLDSIIGDHVDVSDQRLDSAHKYWTNILQLYIQLKNTGEKFLHQSSKSEDAHLELDVARDRVRSLLDTFADRKTRTTSVWETWQRASAENKLDKVLWSETMCESSKTVDWVSKLESQLYPVLKSEPSSVDRHISEVKQKLNNVLPEVQRAQDDIESRIKTAEELIGKGNIQGDNISIPPRLKELHSRLVGITTEYQHLLDMFLSFFNSLQEFHNTVKESEKGRPADIYNHTLNEVEELLKKHNQSRQAVLDSFKTVYAENIRLMDKIKQQEPQKSGEQDMYVVRYLMENERNLWDQSCETYCQKIEQQQQLSQFDNDLIQINNNLNDLSQQLSSTRGQYGANLASAKSASLAFHYFEKTILLLEQRIETFINAANSLMTFDHNKSEHIREELNKLKSRWDTFQAQVLESRNHIDLCVQYFTLINEAQDWFHEGSILLMNIARKSTEVKTSEEASTLLKEIEIFLKPGDIRQDERLNQIHELSIQLFGEQAIADVPQVVTENKELLDSFSMIAKELKSFDDKLKSKEKYEINNEVNQIITNTYEEIMTSTSLTNGVSLNEDNIPSSKKIKLEEIIKPKPSIVLPLQDNTVDEGKQFTFECSIEGEPSKVTWFKDNISIDNNPDYQTSKIGNRYILTIEETFVEDSAKFTCRAEKDSDFVETSAYLSVKECAPEHQISPSVFTKLLTDLLVKEGEACSLCCKAEGNPLPTVQWYKDDICIDNSPQYQITYNNGEALLKIEHTNSSTHSGKYTCVATNRLGSDSTTSKLLIDALEKPEDGPTFVVPLSNVMARAGQKLKLECEVETNKPPVLIWFHNGKVMKEIKDFKVSENRGKINLIIPEAYPKDAGTYSLTIKTENGEATSSCQVSVKGILPNETSDSEIASDLEPIKPSIPLRLKEQTVLEGGSVHLKCVIVGQPEPEVIWYHDGRPVKESKDIQLLFQGDQCSLIIKEAFIEDAGEYKVVAINSAGEASSTCVLSVEPKSVPDIDEHVVSPKFTKLLSDVLVREGDSITLECNADGCPKPNFKWIRNTVEIKPDQRTTLSADEDGTATLHIQNALPTDKGQYTAIAVNKAGEAKCFSHVIVKAIMTFDSAIKPPTDKVHFEEKLEKPLFTETFSPNVDVVPGESVKFECIVVGKPAPKVRWLFNDKPVSGKSFLVSTSGDRQVLTIPEVNAEHGGTVECVAENEAGKCRCVSSLKIKESEAAPLTMAYNGGGELKHTVSEVYESSSKFESKQSTFMSSSSSISGDNAPKFKLDSFSLQSEKQSRQFGDNAPVQSESLRTEEYHNTDGRESQHVSDLSSTNISEEHQTSFFERGLYNQGAGIVKDVSQKSLLEKNISKHTRKEMAPRFVSAPQGKIAEQGRDVFLDAIIDSYPPSEITWSKNGIELFPDGVKLIITNEVNKTRLDIKRLAVEDSGQYTCKAMNTAGGTSCTTDVIVKKNVFPPVMCRRLLPNTVAEGERVVLEIEVAGTPEPTVSWFKNNQPLPVVSSLYRLRQQGNCSAVVIDKATTEHAGEYKVVAKNEGGEAVSCADLRVVQPLPDIGLNVLPTYAPNDNSDKVNVDYYKSIVPTNQSKQLNITSKTQENSHFSKSVFVQESINSSKDVVMTVNRSETNDFDLNSNNENAHYETTEKQISVQNENIENGSITKKSALQFFKNVIEDNKVEKSSNSNIASSTGTYKRESPIDKFNNNSNSFESVKSYNIEENVSNSSFKQSNDAEVILEPGPPPTFDYMPRVQSVKKDQMTERLRRLSTNQKLLAPEQIPSGAVRIFPDVTSEIKQEVVEETCVKKEFIKSGLSDNTTTHTNLATSYTPLPHSEPHVPLLRPQADIEVRPGSPRPSAEAISMEKLWTKAHSPHIQKTPVSFSPVHMKTYSSSESQSFVSETIEKNGELIKNESREEKQGKLKIDDGVKKVSESFSEISVGPTKHVEPPRNEIKRPASAHLFNEAISKDSFFGNKIQTRHFSEESSQTKTSSMYDVKSNVSENIERNSFNAKSERQLKNNESFDRNMQNTYQFLPERSLGPIKHVEPPSNDKISSNFTRSHSVETAKEKQWTTQSPVGFRGPPQNKTYSSYEAHSTFSKSLEKDGVLVASEHNEEGGRVVDDGIQKVYDSFSERSKLPSKIVDLSKNTNKSNSIKTMQKMFEQTGSSSTVSNVASNIRPYSRIKSRASDSDFESEAELSKYNVEQKVSESFNSFESKMYSSKTQLQEIKSTSMIMQSPIRESGYAADTDEPRGFQSEVVANNQTFSSKRNPGFQSASIKKAESSENERRQPHRAHPMQWANQYNQHCRAQVRSPAKFVRGEFRESDYESDYECRIQPIWRPNDSESEEPVYKPVRPGFKTPVRNIEVSRHLQPVQSAPAPLKPFELKPGSPPEMGFAPSPDVHRSVSFVESERNESVQRTTHFLSSDGRGQGTLERNAEAKRLQRVDEMRKRFEQKSLCPAESGPVQQAVSSQLAQDGTVISPVYQKELNVTEHSDPSHSSPFFATPLKDIAVVSGKTARFECIVQGEPIDEIVWSCNGQVLENSDCYQAQYRNGVCRLTIPRTYQFNAGSYSCTVSNYLGSSSTSADLRVSGESRTFIQH</sequence>
<feature type="region of interest" description="Disordered" evidence="8">
    <location>
        <begin position="3011"/>
        <end position="3036"/>
    </location>
</feature>
<evidence type="ECO:0000256" key="1">
    <source>
        <dbReference type="ARBA" id="ARBA00004161"/>
    </source>
</evidence>
<dbReference type="SUPFAM" id="SSF48726">
    <property type="entry name" value="Immunoglobulin"/>
    <property type="match status" value="9"/>
</dbReference>
<dbReference type="FunFam" id="2.60.40.10:FF:000107">
    <property type="entry name" value="Myosin, light chain kinase a"/>
    <property type="match status" value="4"/>
</dbReference>
<feature type="domain" description="Ig-like" evidence="9">
    <location>
        <begin position="3101"/>
        <end position="3191"/>
    </location>
</feature>
<evidence type="ECO:0000313" key="11">
    <source>
        <dbReference type="Proteomes" id="UP001154329"/>
    </source>
</evidence>
<comment type="similarity">
    <text evidence="2">Belongs to the protein kinase superfamily. CAMK Ser/Thr protein kinase family.</text>
</comment>
<keyword evidence="7" id="KW-0175">Coiled coil</keyword>
<dbReference type="CDD" id="cd00176">
    <property type="entry name" value="SPEC"/>
    <property type="match status" value="2"/>
</dbReference>
<evidence type="ECO:0000256" key="4">
    <source>
        <dbReference type="ARBA" id="ARBA00022737"/>
    </source>
</evidence>
<dbReference type="InterPro" id="IPR003599">
    <property type="entry name" value="Ig_sub"/>
</dbReference>
<feature type="domain" description="Ig-like" evidence="9">
    <location>
        <begin position="1726"/>
        <end position="1811"/>
    </location>
</feature>
<feature type="compositionally biased region" description="Basic and acidic residues" evidence="8">
    <location>
        <begin position="1896"/>
        <end position="1911"/>
    </location>
</feature>
<feature type="domain" description="Ig-like" evidence="9">
    <location>
        <begin position="1506"/>
        <end position="1594"/>
    </location>
</feature>
<feature type="domain" description="Ig-like" evidence="9">
    <location>
        <begin position="1395"/>
        <end position="1483"/>
    </location>
</feature>
<dbReference type="FunFam" id="2.60.40.10:FF:000714">
    <property type="entry name" value="Titin novex-3"/>
    <property type="match status" value="1"/>
</dbReference>
<keyword evidence="4" id="KW-0677">Repeat</keyword>
<dbReference type="InterPro" id="IPR013098">
    <property type="entry name" value="Ig_I-set"/>
</dbReference>
<dbReference type="InterPro" id="IPR002017">
    <property type="entry name" value="Spectrin_repeat"/>
</dbReference>
<feature type="domain" description="Ig-like" evidence="9">
    <location>
        <begin position="1294"/>
        <end position="1386"/>
    </location>
</feature>
<name>A0A9P0IK18_APHGO</name>
<accession>A0A9P0IK18</accession>
<comment type="subcellular location">
    <subcellularLocation>
        <location evidence="1">Cytoplasm</location>
        <location evidence="1">Myofibril</location>
        <location evidence="1">Sarcomere</location>
        <location evidence="1">A band</location>
    </subcellularLocation>
</comment>
<dbReference type="Pfam" id="PF25101">
    <property type="entry name" value="Spectrin_7"/>
    <property type="match status" value="1"/>
</dbReference>
<dbReference type="SMART" id="SM00150">
    <property type="entry name" value="SPEC"/>
    <property type="match status" value="4"/>
</dbReference>
<evidence type="ECO:0000256" key="2">
    <source>
        <dbReference type="ARBA" id="ARBA00006692"/>
    </source>
</evidence>
<dbReference type="Pfam" id="PF07679">
    <property type="entry name" value="I-set"/>
    <property type="match status" value="9"/>
</dbReference>
<feature type="region of interest" description="Disordered" evidence="8">
    <location>
        <begin position="2662"/>
        <end position="2688"/>
    </location>
</feature>
<dbReference type="FunFam" id="2.60.40.10:FF:000080">
    <property type="entry name" value="Myosin light chain kinase, smooth muscle"/>
    <property type="match status" value="2"/>
</dbReference>
<evidence type="ECO:0000256" key="8">
    <source>
        <dbReference type="SAM" id="MobiDB-lite"/>
    </source>
</evidence>
<feature type="compositionally biased region" description="Polar residues" evidence="8">
    <location>
        <begin position="1879"/>
        <end position="1895"/>
    </location>
</feature>
<dbReference type="SMART" id="SM00409">
    <property type="entry name" value="IG"/>
    <property type="match status" value="9"/>
</dbReference>
<dbReference type="GO" id="GO:0031672">
    <property type="term" value="C:A band"/>
    <property type="evidence" value="ECO:0007669"/>
    <property type="project" value="UniProtKB-SubCell"/>
</dbReference>